<dbReference type="InterPro" id="IPR015422">
    <property type="entry name" value="PyrdxlP-dep_Trfase_small"/>
</dbReference>
<feature type="domain" description="Aminotransferase class V" evidence="1">
    <location>
        <begin position="59"/>
        <end position="348"/>
    </location>
</feature>
<gene>
    <name evidence="2" type="ORF">I4J89_35115</name>
</gene>
<comment type="caution">
    <text evidence="2">The sequence shown here is derived from an EMBL/GenBank/DDBJ whole genome shotgun (WGS) entry which is preliminary data.</text>
</comment>
<evidence type="ECO:0000259" key="1">
    <source>
        <dbReference type="Pfam" id="PF00266"/>
    </source>
</evidence>
<proteinExistence type="predicted"/>
<reference evidence="2" key="1">
    <citation type="submission" date="2020-11" db="EMBL/GenBank/DDBJ databases">
        <title>Isolation and identification of active actinomycetes.</title>
        <authorList>
            <person name="Sun X."/>
        </authorList>
    </citation>
    <scope>NUCLEOTIDE SEQUENCE</scope>
    <source>
        <strain evidence="2">NEAU-A11</strain>
    </source>
</reference>
<accession>A0A931CB36</accession>
<organism evidence="2 3">
    <name type="scientific">Actinoplanes aureus</name>
    <dbReference type="NCBI Taxonomy" id="2792083"/>
    <lineage>
        <taxon>Bacteria</taxon>
        <taxon>Bacillati</taxon>
        <taxon>Actinomycetota</taxon>
        <taxon>Actinomycetes</taxon>
        <taxon>Micromonosporales</taxon>
        <taxon>Micromonosporaceae</taxon>
        <taxon>Actinoplanes</taxon>
    </lineage>
</organism>
<evidence type="ECO:0000313" key="3">
    <source>
        <dbReference type="Proteomes" id="UP000598146"/>
    </source>
</evidence>
<name>A0A931CB36_9ACTN</name>
<sequence>MVVEWGSQRDLFDVPDEVAYFNTASLSPSLHSVRAAGESALRRRAQPWEIGETDWFADVERLRTLAGRLVGGDAEGIALVPATSYGFAVAAANLRIEARQQILVLAEEYPSGIYTWRRLAERTGAGIRTVIRAPGQTWTEAVLAAIDERVGIVSVPNVHWTDGGLVDLEQVAARTHAAGARFVVDASQSLGVMPLDVTALRPDFVVSVGYKWLLGPFGRGYLWVAEQHRQGQPLEENWILRAGSDDFAGLVDYRDEYLPGARRYDQGARTLFELTPMAVAALEQVLAWGPSRIAATLTAVTDEIATRVTAAGLGVTVTEPRGPHLLGLRVPAGATDRVATALRAANCFVARRGDAIRVSPHLHVTPSDVDRLVTTLVASL</sequence>
<dbReference type="PANTHER" id="PTHR43586:SF15">
    <property type="entry name" value="BLR3095 PROTEIN"/>
    <property type="match status" value="1"/>
</dbReference>
<dbReference type="GO" id="GO:0008483">
    <property type="term" value="F:transaminase activity"/>
    <property type="evidence" value="ECO:0007669"/>
    <property type="project" value="UniProtKB-KW"/>
</dbReference>
<dbReference type="InterPro" id="IPR000192">
    <property type="entry name" value="Aminotrans_V_dom"/>
</dbReference>
<evidence type="ECO:0000313" key="2">
    <source>
        <dbReference type="EMBL" id="MBG0566690.1"/>
    </source>
</evidence>
<keyword evidence="2" id="KW-0808">Transferase</keyword>
<dbReference type="SUPFAM" id="SSF53383">
    <property type="entry name" value="PLP-dependent transferases"/>
    <property type="match status" value="1"/>
</dbReference>
<dbReference type="InterPro" id="IPR015421">
    <property type="entry name" value="PyrdxlP-dep_Trfase_major"/>
</dbReference>
<keyword evidence="2" id="KW-0032">Aminotransferase</keyword>
<dbReference type="AlphaFoldDB" id="A0A931CB36"/>
<dbReference type="InterPro" id="IPR015424">
    <property type="entry name" value="PyrdxlP-dep_Trfase"/>
</dbReference>
<dbReference type="PANTHER" id="PTHR43586">
    <property type="entry name" value="CYSTEINE DESULFURASE"/>
    <property type="match status" value="1"/>
</dbReference>
<keyword evidence="3" id="KW-1185">Reference proteome</keyword>
<dbReference type="EMBL" id="JADQTO010000022">
    <property type="protein sequence ID" value="MBG0566690.1"/>
    <property type="molecule type" value="Genomic_DNA"/>
</dbReference>
<dbReference type="Pfam" id="PF00266">
    <property type="entry name" value="Aminotran_5"/>
    <property type="match status" value="1"/>
</dbReference>
<protein>
    <submittedName>
        <fullName evidence="2">Aminotransferase class V-fold PLP-dependent enzyme</fullName>
    </submittedName>
</protein>
<dbReference type="Proteomes" id="UP000598146">
    <property type="component" value="Unassembled WGS sequence"/>
</dbReference>
<dbReference type="Gene3D" id="3.40.640.10">
    <property type="entry name" value="Type I PLP-dependent aspartate aminotransferase-like (Major domain)"/>
    <property type="match status" value="1"/>
</dbReference>
<dbReference type="Gene3D" id="3.90.1150.10">
    <property type="entry name" value="Aspartate Aminotransferase, domain 1"/>
    <property type="match status" value="1"/>
</dbReference>